<dbReference type="PANTHER" id="PTHR45527">
    <property type="entry name" value="NONRIBOSOMAL PEPTIDE SYNTHETASE"/>
    <property type="match status" value="1"/>
</dbReference>
<reference evidence="4" key="1">
    <citation type="journal article" date="2019" name="Int. J. Syst. Evol. Microbiol.">
        <title>The Global Catalogue of Microorganisms (GCM) 10K type strain sequencing project: providing services to taxonomists for standard genome sequencing and annotation.</title>
        <authorList>
            <consortium name="The Broad Institute Genomics Platform"/>
            <consortium name="The Broad Institute Genome Sequencing Center for Infectious Disease"/>
            <person name="Wu L."/>
            <person name="Ma J."/>
        </authorList>
    </citation>
    <scope>NUCLEOTIDE SEQUENCE [LARGE SCALE GENOMIC DNA]</scope>
    <source>
        <strain evidence="4">CGMCC 4.1437</strain>
    </source>
</reference>
<proteinExistence type="predicted"/>
<accession>A0ABW0X6Y8</accession>
<dbReference type="InterPro" id="IPR036736">
    <property type="entry name" value="ACP-like_sf"/>
</dbReference>
<dbReference type="RefSeq" id="WP_380227984.1">
    <property type="nucleotide sequence ID" value="NZ_JBHSOF010000038.1"/>
</dbReference>
<organism evidence="3 4">
    <name type="scientific">Kitasatospora misakiensis</name>
    <dbReference type="NCBI Taxonomy" id="67330"/>
    <lineage>
        <taxon>Bacteria</taxon>
        <taxon>Bacillati</taxon>
        <taxon>Actinomycetota</taxon>
        <taxon>Actinomycetes</taxon>
        <taxon>Kitasatosporales</taxon>
        <taxon>Streptomycetaceae</taxon>
        <taxon>Kitasatospora</taxon>
    </lineage>
</organism>
<gene>
    <name evidence="3" type="ORF">ACFP3U_25485</name>
</gene>
<evidence type="ECO:0000256" key="1">
    <source>
        <dbReference type="SAM" id="MobiDB-lite"/>
    </source>
</evidence>
<dbReference type="Proteomes" id="UP001595975">
    <property type="component" value="Unassembled WGS sequence"/>
</dbReference>
<protein>
    <submittedName>
        <fullName evidence="3">Phosphopantetheine-binding protein</fullName>
    </submittedName>
</protein>
<feature type="compositionally biased region" description="Low complexity" evidence="1">
    <location>
        <begin position="90"/>
        <end position="102"/>
    </location>
</feature>
<dbReference type="Pfam" id="PF00550">
    <property type="entry name" value="PP-binding"/>
    <property type="match status" value="1"/>
</dbReference>
<feature type="region of interest" description="Disordered" evidence="1">
    <location>
        <begin position="90"/>
        <end position="112"/>
    </location>
</feature>
<dbReference type="Gene3D" id="1.10.1200.10">
    <property type="entry name" value="ACP-like"/>
    <property type="match status" value="1"/>
</dbReference>
<feature type="domain" description="Carrier" evidence="2">
    <location>
        <begin position="15"/>
        <end position="89"/>
    </location>
</feature>
<dbReference type="PANTHER" id="PTHR45527:SF1">
    <property type="entry name" value="FATTY ACID SYNTHASE"/>
    <property type="match status" value="1"/>
</dbReference>
<sequence length="122" mass="12527">MTSAFGPDDDGALEPPQPTAEGVLAAAFAEVLGVESVGSRDNFVELGGDSLRAMSVSAFARRRGLAVTAHQVLSSETLAELAELAQVAPPAQATPAAAPAATDPSLRTRDDETISRLLNGIR</sequence>
<keyword evidence="4" id="KW-1185">Reference proteome</keyword>
<dbReference type="SUPFAM" id="SSF47336">
    <property type="entry name" value="ACP-like"/>
    <property type="match status" value="1"/>
</dbReference>
<comment type="caution">
    <text evidence="3">The sequence shown here is derived from an EMBL/GenBank/DDBJ whole genome shotgun (WGS) entry which is preliminary data.</text>
</comment>
<dbReference type="EMBL" id="JBHSOF010000038">
    <property type="protein sequence ID" value="MFC5666312.1"/>
    <property type="molecule type" value="Genomic_DNA"/>
</dbReference>
<evidence type="ECO:0000313" key="3">
    <source>
        <dbReference type="EMBL" id="MFC5666312.1"/>
    </source>
</evidence>
<evidence type="ECO:0000259" key="2">
    <source>
        <dbReference type="PROSITE" id="PS50075"/>
    </source>
</evidence>
<name>A0ABW0X6Y8_9ACTN</name>
<evidence type="ECO:0000313" key="4">
    <source>
        <dbReference type="Proteomes" id="UP001595975"/>
    </source>
</evidence>
<dbReference type="InterPro" id="IPR009081">
    <property type="entry name" value="PP-bd_ACP"/>
</dbReference>
<dbReference type="PROSITE" id="PS50075">
    <property type="entry name" value="CARRIER"/>
    <property type="match status" value="1"/>
</dbReference>